<feature type="compositionally biased region" description="Basic and acidic residues" evidence="1">
    <location>
        <begin position="688"/>
        <end position="752"/>
    </location>
</feature>
<accession>A0A8I0NBF3</accession>
<organism evidence="3 4">
    <name type="scientific">Brucella anthropi</name>
    <name type="common">Ochrobactrum anthropi</name>
    <dbReference type="NCBI Taxonomy" id="529"/>
    <lineage>
        <taxon>Bacteria</taxon>
        <taxon>Pseudomonadati</taxon>
        <taxon>Pseudomonadota</taxon>
        <taxon>Alphaproteobacteria</taxon>
        <taxon>Hyphomicrobiales</taxon>
        <taxon>Brucellaceae</taxon>
        <taxon>Brucella/Ochrobactrum group</taxon>
        <taxon>Brucella</taxon>
    </lineage>
</organism>
<feature type="region of interest" description="Disordered" evidence="1">
    <location>
        <begin position="19"/>
        <end position="102"/>
    </location>
</feature>
<feature type="region of interest" description="Disordered" evidence="1">
    <location>
        <begin position="120"/>
        <end position="147"/>
    </location>
</feature>
<evidence type="ECO:0000313" key="3">
    <source>
        <dbReference type="EMBL" id="MBE0564025.1"/>
    </source>
</evidence>
<feature type="compositionally biased region" description="Low complexity" evidence="1">
    <location>
        <begin position="69"/>
        <end position="91"/>
    </location>
</feature>
<dbReference type="EMBL" id="JACZKO010000069">
    <property type="protein sequence ID" value="MBE0564025.1"/>
    <property type="molecule type" value="Genomic_DNA"/>
</dbReference>
<feature type="region of interest" description="Disordered" evidence="1">
    <location>
        <begin position="575"/>
        <end position="600"/>
    </location>
</feature>
<feature type="region of interest" description="Disordered" evidence="1">
    <location>
        <begin position="673"/>
        <end position="752"/>
    </location>
</feature>
<dbReference type="Proteomes" id="UP000642265">
    <property type="component" value="Unassembled WGS sequence"/>
</dbReference>
<comment type="caution">
    <text evidence="3">The sequence shown here is derived from an EMBL/GenBank/DDBJ whole genome shotgun (WGS) entry which is preliminary data.</text>
</comment>
<dbReference type="InterPro" id="IPR005094">
    <property type="entry name" value="Endonuclease_MobA/VirD2"/>
</dbReference>
<reference evidence="3" key="1">
    <citation type="submission" date="2020-09" db="EMBL/GenBank/DDBJ databases">
        <authorList>
            <person name="Dalcin Martins P."/>
        </authorList>
    </citation>
    <scope>NUCLEOTIDE SEQUENCE</scope>
    <source>
        <strain evidence="3">MAG47</strain>
    </source>
</reference>
<gene>
    <name evidence="3" type="ORF">IH622_24885</name>
</gene>
<feature type="domain" description="MobA/VirD2-like nuclease" evidence="2">
    <location>
        <begin position="370"/>
        <end position="476"/>
    </location>
</feature>
<name>A0A8I0NBF3_BRUAN</name>
<sequence length="752" mass="82544">MSRRLAGYAAEIERYLHGVPMVRDDPDNDDRTASARREAGEFQAMRIYERAGGSRRAGGGHAGSGSGGSVSPAARGRTGAPGARAASSRTPKPTAGTASPKAASAPIMIYTATLAGFRPAEEEEDWKRRSGGGRGRASEGDGRHGRSVGGVRAAYQARAVASRAGYAAGAQPAVFKVMPKPPSTREAAARLINYLGRRDNENGEKHDIDIFDEDGQVLATGAARKGFLETFCETFEPPLENTNFIEARFDLSGDVSDDALKDALNQVFGSKPFVYARQGQAAEIYAHVEERAGPLAKVLAVGRENSRSKALDKIEARLREGLEQAGIASTVEVTAAVGNERQAKYFLQKFIRTHPGVRDAHGETVRGARNPSKAAASVYEQWRPQLSGRERRNAYHLLFSARAGTDANAVMAAARAVLEERAPGYKFVLAHHTDTRHVHIHAMVQARSADGERLKFYKPDLVAWREAFAEKARENGIAMVATRRMDNAMTRPFTKEHAGAYNRAQRDPRYSVSARTIERVEAKRQRRIDGQTLVANGDTIAAAWQTTATTMRNVGVTGLALTAAESIGKNLLRYRTSPEGKGASGAVTDRGAGEQGRKSFLTHPAMKELIALIGDLDMVQTPLEMRQKMDRVNKALDAMGETLPEAEQSRFEQYREDVNDKMHDRLARLQFEAGQQRKAGASGGGEPVPEREARGRDLPTREDARQPETSRREAEAARSRKDQQQERSKEKVRRAEEQDRRTQRSNDNDYER</sequence>
<feature type="compositionally biased region" description="Basic and acidic residues" evidence="1">
    <location>
        <begin position="19"/>
        <end position="40"/>
    </location>
</feature>
<proteinExistence type="predicted"/>
<dbReference type="Pfam" id="PF03432">
    <property type="entry name" value="Relaxase"/>
    <property type="match status" value="1"/>
</dbReference>
<reference evidence="3" key="2">
    <citation type="submission" date="2020-10" db="EMBL/GenBank/DDBJ databases">
        <title>Enrichment of novel Verrucomicrobia, Bacteroidetes and Krumholzibacteria in an oxygen-limited, methane- and iron-fed bioreactor inoculated with Bothnian Sea sediments.</title>
        <authorList>
            <person name="Martins P.D."/>
            <person name="de Jong A."/>
            <person name="Lenstra W.K."/>
            <person name="van Helmond N.A.G.M."/>
            <person name="Slomp C.P."/>
            <person name="Jetten M.S.M."/>
            <person name="Welte C.U."/>
            <person name="Rasigraf O."/>
        </authorList>
    </citation>
    <scope>NUCLEOTIDE SEQUENCE</scope>
    <source>
        <strain evidence="3">MAG47</strain>
    </source>
</reference>
<evidence type="ECO:0000313" key="4">
    <source>
        <dbReference type="Proteomes" id="UP000642265"/>
    </source>
</evidence>
<feature type="compositionally biased region" description="Gly residues" evidence="1">
    <location>
        <begin position="55"/>
        <end position="68"/>
    </location>
</feature>
<protein>
    <submittedName>
        <fullName evidence="3">Relaxase/mobilization nuclease domain-containing protein</fullName>
    </submittedName>
</protein>
<evidence type="ECO:0000259" key="2">
    <source>
        <dbReference type="Pfam" id="PF03432"/>
    </source>
</evidence>
<dbReference type="AlphaFoldDB" id="A0A8I0NBF3"/>
<evidence type="ECO:0000256" key="1">
    <source>
        <dbReference type="SAM" id="MobiDB-lite"/>
    </source>
</evidence>